<feature type="compositionally biased region" description="Basic and acidic residues" evidence="1">
    <location>
        <begin position="203"/>
        <end position="214"/>
    </location>
</feature>
<dbReference type="Proteomes" id="UP001172731">
    <property type="component" value="Unassembled WGS sequence"/>
</dbReference>
<comment type="caution">
    <text evidence="2">The sequence shown here is derived from an EMBL/GenBank/DDBJ whole genome shotgun (WGS) entry which is preliminary data.</text>
</comment>
<keyword evidence="3" id="KW-1185">Reference proteome</keyword>
<gene>
    <name evidence="2" type="ORF">KZC48_14875</name>
</gene>
<dbReference type="RefSeq" id="WP_301135716.1">
    <property type="nucleotide sequence ID" value="NZ_BAAAUQ010000017.1"/>
</dbReference>
<proteinExistence type="predicted"/>
<name>A0ABT8FWI7_9MICO</name>
<accession>A0ABT8FWI7</accession>
<evidence type="ECO:0000313" key="3">
    <source>
        <dbReference type="Proteomes" id="UP001172731"/>
    </source>
</evidence>
<reference evidence="2" key="1">
    <citation type="submission" date="2021-06" db="EMBL/GenBank/DDBJ databases">
        <title>Genome-based taxonomic framework of Microbacterium strains isolated from marine environment, the description of four new species and reclassification of four preexisting species.</title>
        <authorList>
            <person name="Lee S.D."/>
            <person name="Kim S.-M."/>
            <person name="Byeon Y.-S."/>
            <person name="Yang H.L."/>
            <person name="Kim I.S."/>
        </authorList>
    </citation>
    <scope>NUCLEOTIDE SEQUENCE</scope>
    <source>
        <strain evidence="2">KACC 20510</strain>
    </source>
</reference>
<protein>
    <submittedName>
        <fullName evidence="2">Uncharacterized protein</fullName>
    </submittedName>
</protein>
<organism evidence="2 3">
    <name type="scientific">Microbacterium aurantiacum</name>
    <dbReference type="NCBI Taxonomy" id="162393"/>
    <lineage>
        <taxon>Bacteria</taxon>
        <taxon>Bacillati</taxon>
        <taxon>Actinomycetota</taxon>
        <taxon>Actinomycetes</taxon>
        <taxon>Micrococcales</taxon>
        <taxon>Microbacteriaceae</taxon>
        <taxon>Microbacterium</taxon>
    </lineage>
</organism>
<evidence type="ECO:0000313" key="2">
    <source>
        <dbReference type="EMBL" id="MDN4465669.1"/>
    </source>
</evidence>
<evidence type="ECO:0000256" key="1">
    <source>
        <dbReference type="SAM" id="MobiDB-lite"/>
    </source>
</evidence>
<sequence>MTSVSDLFSFADVPYAGVVSWGDAVPLVEAGVYVVSTSGNSDERDGRPDCPLNLGAIDSLLDARPRATIDSRAATPGDLAARLQAMWPSGEPVVYIGLAGTNTRHRVNQFYRTTLGARAPHAGGWPVKVLDSTSLWIHYGPTADAAQAEAAMIHRFAKGVPHTAARQLIDPTAPLPFANLTFPGGRRKSHGLRGFTLPPSSGDSERDAPQPDRKAFSGFREASAQPVLSAGMARYTQNITESDIDKGQLRVPRASKSIFPPLKARIEIEMNGNFYTASWDPRTDGSFERSGVIRVGKAALGKHIIAGGPRRLETTATGYKLA</sequence>
<dbReference type="EMBL" id="JAHWXI010000028">
    <property type="protein sequence ID" value="MDN4465669.1"/>
    <property type="molecule type" value="Genomic_DNA"/>
</dbReference>
<feature type="region of interest" description="Disordered" evidence="1">
    <location>
        <begin position="188"/>
        <end position="214"/>
    </location>
</feature>